<dbReference type="InterPro" id="IPR000485">
    <property type="entry name" value="AsnC-type_HTH_dom"/>
</dbReference>
<organism evidence="5">
    <name type="scientific">freshwater metagenome</name>
    <dbReference type="NCBI Taxonomy" id="449393"/>
    <lineage>
        <taxon>unclassified sequences</taxon>
        <taxon>metagenomes</taxon>
        <taxon>ecological metagenomes</taxon>
    </lineage>
</organism>
<dbReference type="InterPro" id="IPR019888">
    <property type="entry name" value="Tscrpt_reg_AsnC-like"/>
</dbReference>
<dbReference type="Pfam" id="PF13404">
    <property type="entry name" value="HTH_AsnC-type"/>
    <property type="match status" value="1"/>
</dbReference>
<name>A0A6J5YDL3_9ZZZZ</name>
<keyword evidence="2" id="KW-0238">DNA-binding</keyword>
<dbReference type="PANTHER" id="PTHR30154">
    <property type="entry name" value="LEUCINE-RESPONSIVE REGULATORY PROTEIN"/>
    <property type="match status" value="1"/>
</dbReference>
<dbReference type="Pfam" id="PF22482">
    <property type="entry name" value="AsnC_trans_reg_3"/>
    <property type="match status" value="1"/>
</dbReference>
<keyword evidence="3" id="KW-0804">Transcription</keyword>
<dbReference type="PANTHER" id="PTHR30154:SF34">
    <property type="entry name" value="TRANSCRIPTIONAL REGULATOR AZLB"/>
    <property type="match status" value="1"/>
</dbReference>
<reference evidence="5" key="1">
    <citation type="submission" date="2020-05" db="EMBL/GenBank/DDBJ databases">
        <authorList>
            <person name="Chiriac C."/>
            <person name="Salcher M."/>
            <person name="Ghai R."/>
            <person name="Kavagutti S V."/>
        </authorList>
    </citation>
    <scope>NUCLEOTIDE SEQUENCE</scope>
</reference>
<feature type="domain" description="HTH asnC-type" evidence="4">
    <location>
        <begin position="25"/>
        <end position="85"/>
    </location>
</feature>
<accession>A0A6J5YDL3</accession>
<dbReference type="AlphaFoldDB" id="A0A6J5YDL3"/>
<dbReference type="GO" id="GO:0043200">
    <property type="term" value="P:response to amino acid"/>
    <property type="evidence" value="ECO:0007669"/>
    <property type="project" value="TreeGrafter"/>
</dbReference>
<evidence type="ECO:0000259" key="4">
    <source>
        <dbReference type="PROSITE" id="PS50956"/>
    </source>
</evidence>
<evidence type="ECO:0000313" key="5">
    <source>
        <dbReference type="EMBL" id="CAB4323515.1"/>
    </source>
</evidence>
<dbReference type="Gene3D" id="1.10.10.10">
    <property type="entry name" value="Winged helix-like DNA-binding domain superfamily/Winged helix DNA-binding domain"/>
    <property type="match status" value="1"/>
</dbReference>
<proteinExistence type="predicted"/>
<evidence type="ECO:0000256" key="1">
    <source>
        <dbReference type="ARBA" id="ARBA00023015"/>
    </source>
</evidence>
<evidence type="ECO:0000256" key="3">
    <source>
        <dbReference type="ARBA" id="ARBA00023163"/>
    </source>
</evidence>
<dbReference type="SUPFAM" id="SSF54909">
    <property type="entry name" value="Dimeric alpha+beta barrel"/>
    <property type="match status" value="1"/>
</dbReference>
<dbReference type="Gene3D" id="3.30.70.920">
    <property type="match status" value="1"/>
</dbReference>
<dbReference type="InterPro" id="IPR054609">
    <property type="entry name" value="PF0864-like_C"/>
</dbReference>
<dbReference type="InterPro" id="IPR036388">
    <property type="entry name" value="WH-like_DNA-bd_sf"/>
</dbReference>
<gene>
    <name evidence="5" type="ORF">UFOPK1392_01270</name>
</gene>
<dbReference type="PROSITE" id="PS50956">
    <property type="entry name" value="HTH_ASNC_2"/>
    <property type="match status" value="1"/>
</dbReference>
<dbReference type="GO" id="GO:0043565">
    <property type="term" value="F:sequence-specific DNA binding"/>
    <property type="evidence" value="ECO:0007669"/>
    <property type="project" value="InterPro"/>
</dbReference>
<dbReference type="SUPFAM" id="SSF46785">
    <property type="entry name" value="Winged helix' DNA-binding domain"/>
    <property type="match status" value="1"/>
</dbReference>
<sequence length="170" mass="18608">MKSQRPLRAVGDERAIVRAGSPVHLDDTDKAIIRELQVDGRMPYAKLGPLVGLSQAAVRQRVQRLIDSGAMQVVAVTDPIAVGFSLEALIAVNVDGNLREVADALAAIEQATYVVITTGRYDIMCEVVCENTDELLTLVNEVIRQTPGVSHAETFTYMHLTKQSYSWGTR</sequence>
<dbReference type="SMART" id="SM00344">
    <property type="entry name" value="HTH_ASNC"/>
    <property type="match status" value="1"/>
</dbReference>
<dbReference type="PRINTS" id="PR00033">
    <property type="entry name" value="HTHASNC"/>
</dbReference>
<protein>
    <submittedName>
        <fullName evidence="5">Unannotated protein</fullName>
    </submittedName>
</protein>
<dbReference type="InterPro" id="IPR036390">
    <property type="entry name" value="WH_DNA-bd_sf"/>
</dbReference>
<dbReference type="EMBL" id="CAEMXZ010000050">
    <property type="protein sequence ID" value="CAB4323515.1"/>
    <property type="molecule type" value="Genomic_DNA"/>
</dbReference>
<dbReference type="GO" id="GO:0005829">
    <property type="term" value="C:cytosol"/>
    <property type="evidence" value="ECO:0007669"/>
    <property type="project" value="TreeGrafter"/>
</dbReference>
<evidence type="ECO:0000256" key="2">
    <source>
        <dbReference type="ARBA" id="ARBA00023125"/>
    </source>
</evidence>
<dbReference type="InterPro" id="IPR011008">
    <property type="entry name" value="Dimeric_a/b-barrel"/>
</dbReference>
<keyword evidence="1" id="KW-0805">Transcription regulation</keyword>